<evidence type="ECO:0000313" key="3">
    <source>
        <dbReference type="Proteomes" id="UP000829560"/>
    </source>
</evidence>
<feature type="region of interest" description="Disordered" evidence="1">
    <location>
        <begin position="359"/>
        <end position="554"/>
    </location>
</feature>
<feature type="compositionally biased region" description="Polar residues" evidence="1">
    <location>
        <begin position="359"/>
        <end position="415"/>
    </location>
</feature>
<dbReference type="Proteomes" id="UP000829560">
    <property type="component" value="Chromosome"/>
</dbReference>
<dbReference type="KEGG" id="prae:MN210_17930"/>
<reference evidence="2" key="1">
    <citation type="submission" date="2024-03" db="EMBL/GenBank/DDBJ databases">
        <title>Psychrobacter raelis sp. nov. isolated from a dog with peritonitis.</title>
        <authorList>
            <person name="Schiavone A."/>
            <person name="Manzulli V."/>
            <person name="Camarda A."/>
            <person name="Cafiero M.A."/>
            <person name="Vasco I."/>
            <person name="Marino L."/>
            <person name="Pennuzzi G."/>
            <person name="Serrecchia L."/>
            <person name="Galante D."/>
            <person name="Pugliese N."/>
        </authorList>
    </citation>
    <scope>NUCLEOTIDE SEQUENCE</scope>
    <source>
        <strain evidence="2">PraFG1</strain>
    </source>
</reference>
<feature type="compositionally biased region" description="Basic and acidic residues" evidence="1">
    <location>
        <begin position="532"/>
        <end position="547"/>
    </location>
</feature>
<dbReference type="AlphaFoldDB" id="A0AAU6PVT4"/>
<name>A0AAU6PVT4_9GAMM</name>
<accession>A0AAU6PVT4</accession>
<dbReference type="EMBL" id="CP093310">
    <property type="protein sequence ID" value="WXX24574.1"/>
    <property type="molecule type" value="Genomic_DNA"/>
</dbReference>
<proteinExistence type="predicted"/>
<sequence>MLLSWLYCTLFLRIGISISSLDEEDGFLIAKLADDYSRVAYYISQTPSTYNVSIQAVQGFYVLTQRALNLLENEILHSRSVVEYDANIESLWTKWVSSQIEIRHHDKGNKFLEILGYSKFQNIPSLTSLNIFNNLPNRINQKYLSKEQQDILRKIKDFGKEISFAWLFVSFIFSLNHEKIYQSYQTVRNSEISELKEAYDSIKKIDLRNNNTFLTDHPYLIAEKLFLDKISDSESNFLATSFLVHYHNLLDNDLDINLEFLKKDLAFLETLYPNTKFSKLIIYYLGRRLDEGYLNYLYNAKNIDQLQSNVFDISFFSKLRKEQLSVLDSNLDEIEFIVNDVKAKAEEIEHIYNESLNKPQELKSITNTSGQNTNNDESKTTEPQSEEQTANSSTAGNVSSVNDSENKNTESNTDPDQPKPEPKGTTATEYATSNTKATSEPIEGSPKLIDYPQDDSANNRNPSPCVSSPQDSSAQTIENKITGSAETQTHKPVSQENQNNNTNSAPTESETKDVPKQQGYLDDASQSSNESEPIRNESDVSNDDKPNKLIAAGHPDPDSLIDLALHIHSQLNDDQKRYGKNFINRFIEEVDDATKEKLKFKTQKEFFSQFGALIGSKEQYKDINYNTFKILLNNLIKGSRLF</sequence>
<gene>
    <name evidence="2" type="ORF">MN210_17930</name>
</gene>
<dbReference type="RefSeq" id="WP_338412591.1">
    <property type="nucleotide sequence ID" value="NZ_CP093310.2"/>
</dbReference>
<organism evidence="2 3">
    <name type="scientific">Psychrobacter raelei</name>
    <dbReference type="NCBI Taxonomy" id="2565531"/>
    <lineage>
        <taxon>Bacteria</taxon>
        <taxon>Pseudomonadati</taxon>
        <taxon>Pseudomonadota</taxon>
        <taxon>Gammaproteobacteria</taxon>
        <taxon>Moraxellales</taxon>
        <taxon>Moraxellaceae</taxon>
        <taxon>Psychrobacter</taxon>
    </lineage>
</organism>
<protein>
    <submittedName>
        <fullName evidence="2">Uncharacterized protein</fullName>
    </submittedName>
</protein>
<feature type="compositionally biased region" description="Polar residues" evidence="1">
    <location>
        <begin position="425"/>
        <end position="438"/>
    </location>
</feature>
<keyword evidence="3" id="KW-1185">Reference proteome</keyword>
<evidence type="ECO:0000313" key="2">
    <source>
        <dbReference type="EMBL" id="WXX24574.1"/>
    </source>
</evidence>
<feature type="compositionally biased region" description="Polar residues" evidence="1">
    <location>
        <begin position="455"/>
        <end position="508"/>
    </location>
</feature>
<evidence type="ECO:0000256" key="1">
    <source>
        <dbReference type="SAM" id="MobiDB-lite"/>
    </source>
</evidence>